<keyword evidence="4 9" id="KW-0288">FMN</keyword>
<evidence type="ECO:0000256" key="9">
    <source>
        <dbReference type="HAMAP-Rule" id="MF_02041"/>
    </source>
</evidence>
<feature type="binding site" evidence="9">
    <location>
        <begin position="212"/>
        <end position="214"/>
    </location>
    <ligand>
        <name>FMN</name>
        <dbReference type="ChEBI" id="CHEBI:58210"/>
    </ligand>
</feature>
<dbReference type="InterPro" id="IPR004653">
    <property type="entry name" value="DusA"/>
</dbReference>
<keyword evidence="5 9" id="KW-0819">tRNA processing</keyword>
<evidence type="ECO:0000256" key="5">
    <source>
        <dbReference type="ARBA" id="ARBA00022694"/>
    </source>
</evidence>
<feature type="site" description="Interacts with tRNA" evidence="9">
    <location>
        <position position="187"/>
    </location>
</feature>
<comment type="cofactor">
    <cofactor evidence="1 9 10">
        <name>FMN</name>
        <dbReference type="ChEBI" id="CHEBI:58210"/>
    </cofactor>
</comment>
<dbReference type="NCBIfam" id="TIGR00742">
    <property type="entry name" value="yjbN"/>
    <property type="match status" value="1"/>
</dbReference>
<dbReference type="PIRSF" id="PIRSF006621">
    <property type="entry name" value="Dus"/>
    <property type="match status" value="1"/>
</dbReference>
<evidence type="ECO:0000256" key="7">
    <source>
        <dbReference type="ARBA" id="ARBA00022884"/>
    </source>
</evidence>
<feature type="binding site" evidence="9">
    <location>
        <position position="172"/>
    </location>
    <ligand>
        <name>FMN</name>
        <dbReference type="ChEBI" id="CHEBI:58210"/>
    </ligand>
</feature>
<dbReference type="PROSITE" id="PS01136">
    <property type="entry name" value="UPF0034"/>
    <property type="match status" value="1"/>
</dbReference>
<keyword evidence="13" id="KW-1185">Reference proteome</keyword>
<evidence type="ECO:0000256" key="8">
    <source>
        <dbReference type="ARBA" id="ARBA00023002"/>
    </source>
</evidence>
<dbReference type="Gene3D" id="3.20.20.70">
    <property type="entry name" value="Aldolase class I"/>
    <property type="match status" value="1"/>
</dbReference>
<evidence type="ECO:0000256" key="6">
    <source>
        <dbReference type="ARBA" id="ARBA00022857"/>
    </source>
</evidence>
<dbReference type="Gene3D" id="1.20.120.1460">
    <property type="match status" value="1"/>
</dbReference>
<dbReference type="SUPFAM" id="SSF51395">
    <property type="entry name" value="FMN-linked oxidoreductases"/>
    <property type="match status" value="1"/>
</dbReference>
<evidence type="ECO:0000313" key="12">
    <source>
        <dbReference type="EMBL" id="MEY1662112.1"/>
    </source>
</evidence>
<feature type="binding site" evidence="9">
    <location>
        <position position="140"/>
    </location>
    <ligand>
        <name>FMN</name>
        <dbReference type="ChEBI" id="CHEBI:58210"/>
    </ligand>
</feature>
<feature type="site" description="Interacts with tRNA; defines subfamily-specific binding signature" evidence="9">
    <location>
        <position position="184"/>
    </location>
</feature>
<accession>A0ABV4AI30</accession>
<reference evidence="12 13" key="1">
    <citation type="submission" date="2024-07" db="EMBL/GenBank/DDBJ databases">
        <authorList>
            <person name="Ren Q."/>
        </authorList>
    </citation>
    <scope>NUCLEOTIDE SEQUENCE [LARGE SCALE GENOMIC DNA]</scope>
    <source>
        <strain evidence="12 13">REN37</strain>
    </source>
</reference>
<feature type="active site" description="Proton donor" evidence="9">
    <location>
        <position position="101"/>
    </location>
</feature>
<feature type="binding site" evidence="9">
    <location>
        <begin position="234"/>
        <end position="235"/>
    </location>
    <ligand>
        <name>FMN</name>
        <dbReference type="ChEBI" id="CHEBI:58210"/>
    </ligand>
</feature>
<dbReference type="InterPro" id="IPR035587">
    <property type="entry name" value="DUS-like_FMN-bd"/>
</dbReference>
<dbReference type="InterPro" id="IPR001269">
    <property type="entry name" value="DUS_fam"/>
</dbReference>
<comment type="catalytic activity">
    <reaction evidence="9">
        <text>5,6-dihydrouridine(20) in tRNA + NAD(+) = uridine(20) in tRNA + NADH + H(+)</text>
        <dbReference type="Rhea" id="RHEA:53340"/>
        <dbReference type="Rhea" id="RHEA-COMP:13533"/>
        <dbReference type="Rhea" id="RHEA-COMP:13534"/>
        <dbReference type="ChEBI" id="CHEBI:15378"/>
        <dbReference type="ChEBI" id="CHEBI:57540"/>
        <dbReference type="ChEBI" id="CHEBI:57945"/>
        <dbReference type="ChEBI" id="CHEBI:65315"/>
        <dbReference type="ChEBI" id="CHEBI:74443"/>
        <dbReference type="EC" id="1.3.1.91"/>
    </reaction>
</comment>
<comment type="catalytic activity">
    <reaction evidence="9">
        <text>5,6-dihydrouridine(20a) in tRNA + NADP(+) = uridine(20a) in tRNA + NADPH + H(+)</text>
        <dbReference type="Rhea" id="RHEA:53344"/>
        <dbReference type="Rhea" id="RHEA-COMP:13535"/>
        <dbReference type="Rhea" id="RHEA-COMP:13536"/>
        <dbReference type="ChEBI" id="CHEBI:15378"/>
        <dbReference type="ChEBI" id="CHEBI:57783"/>
        <dbReference type="ChEBI" id="CHEBI:58349"/>
        <dbReference type="ChEBI" id="CHEBI:65315"/>
        <dbReference type="ChEBI" id="CHEBI:74443"/>
    </reaction>
</comment>
<sequence length="332" mass="36786">MSDPIAAAPLDRRLSIAPMLDWTTRDYRMLMRLITRHTLLYTEMVTAPALLHGDRDAQLDHDAGEHPMAVQLGGSDPVQLAEAARICEQYGYGEINLNVGCPSDRVQSGMFGACLMATPQRVADCVAAMQAVVSVPVTVKSRIGIDDQDDYAFLHRFIDTVQQTGCRTFIIHARKAILSGLSPKENREIPPLIYARAEQVKQDFPQLEVILNGGLRSLDEVEQHLQHLDGAMIGREAYHNPLHLADADPRIFGQPAPRSAVDAHSVVHAFMPYLEQRFAAGVHPKHILRHLLGLFQNRPGARAFRRHLSTHAHRADATPQVLLDALALVPTL</sequence>
<organism evidence="12 13">
    <name type="scientific">Isoalcanivorax beigongshangi</name>
    <dbReference type="NCBI Taxonomy" id="3238810"/>
    <lineage>
        <taxon>Bacteria</taxon>
        <taxon>Pseudomonadati</taxon>
        <taxon>Pseudomonadota</taxon>
        <taxon>Gammaproteobacteria</taxon>
        <taxon>Oceanospirillales</taxon>
        <taxon>Alcanivoracaceae</taxon>
        <taxon>Isoalcanivorax</taxon>
    </lineage>
</organism>
<feature type="site" description="Interacts with tRNA; defines subfamily-specific binding signature" evidence="9">
    <location>
        <position position="302"/>
    </location>
</feature>
<evidence type="ECO:0000256" key="10">
    <source>
        <dbReference type="PIRNR" id="PIRNR006621"/>
    </source>
</evidence>
<comment type="catalytic activity">
    <reaction evidence="9">
        <text>5,6-dihydrouridine(20) in tRNA + NADP(+) = uridine(20) in tRNA + NADPH + H(+)</text>
        <dbReference type="Rhea" id="RHEA:53336"/>
        <dbReference type="Rhea" id="RHEA-COMP:13533"/>
        <dbReference type="Rhea" id="RHEA-COMP:13534"/>
        <dbReference type="ChEBI" id="CHEBI:15378"/>
        <dbReference type="ChEBI" id="CHEBI:57783"/>
        <dbReference type="ChEBI" id="CHEBI:58349"/>
        <dbReference type="ChEBI" id="CHEBI:65315"/>
        <dbReference type="ChEBI" id="CHEBI:74443"/>
        <dbReference type="EC" id="1.3.1.91"/>
    </reaction>
</comment>
<feature type="binding site" evidence="9">
    <location>
        <position position="71"/>
    </location>
    <ligand>
        <name>FMN</name>
        <dbReference type="ChEBI" id="CHEBI:58210"/>
    </ligand>
</feature>
<keyword evidence="7 9" id="KW-0694">RNA-binding</keyword>
<dbReference type="InterPro" id="IPR013785">
    <property type="entry name" value="Aldolase_TIM"/>
</dbReference>
<evidence type="ECO:0000256" key="2">
    <source>
        <dbReference type="ARBA" id="ARBA00022555"/>
    </source>
</evidence>
<proteinExistence type="inferred from homology"/>
<comment type="catalytic activity">
    <reaction evidence="9">
        <text>5,6-dihydrouridine(20a) in tRNA + NAD(+) = uridine(20a) in tRNA + NADH + H(+)</text>
        <dbReference type="Rhea" id="RHEA:53348"/>
        <dbReference type="Rhea" id="RHEA-COMP:13535"/>
        <dbReference type="Rhea" id="RHEA-COMP:13536"/>
        <dbReference type="ChEBI" id="CHEBI:15378"/>
        <dbReference type="ChEBI" id="CHEBI:57540"/>
        <dbReference type="ChEBI" id="CHEBI:57945"/>
        <dbReference type="ChEBI" id="CHEBI:65315"/>
        <dbReference type="ChEBI" id="CHEBI:74443"/>
    </reaction>
</comment>
<gene>
    <name evidence="9 12" type="primary">dusA</name>
    <name evidence="12" type="ORF">AB5I84_08135</name>
</gene>
<comment type="similarity">
    <text evidence="10">Belongs to the dus family.</text>
</comment>
<feature type="binding site" evidence="9">
    <location>
        <begin position="18"/>
        <end position="20"/>
    </location>
    <ligand>
        <name>FMN</name>
        <dbReference type="ChEBI" id="CHEBI:58210"/>
    </ligand>
</feature>
<dbReference type="CDD" id="cd02801">
    <property type="entry name" value="DUS_like_FMN"/>
    <property type="match status" value="1"/>
</dbReference>
<keyword evidence="6 9" id="KW-0521">NADP</keyword>
<dbReference type="NCBIfam" id="NF008774">
    <property type="entry name" value="PRK11815.1"/>
    <property type="match status" value="1"/>
</dbReference>
<dbReference type="Proteomes" id="UP001562065">
    <property type="component" value="Unassembled WGS sequence"/>
</dbReference>
<comment type="similarity">
    <text evidence="9">Belongs to the Dus family. DusA subfamily.</text>
</comment>
<dbReference type="RefSeq" id="WP_369455353.1">
    <property type="nucleotide sequence ID" value="NZ_JBGCUO010000001.1"/>
</dbReference>
<dbReference type="InterPro" id="IPR018517">
    <property type="entry name" value="tRNA_hU_synthase_CS"/>
</dbReference>
<evidence type="ECO:0000256" key="1">
    <source>
        <dbReference type="ARBA" id="ARBA00001917"/>
    </source>
</evidence>
<evidence type="ECO:0000259" key="11">
    <source>
        <dbReference type="Pfam" id="PF01207"/>
    </source>
</evidence>
<feature type="site" description="Interacts with tRNA" evidence="9">
    <location>
        <position position="98"/>
    </location>
</feature>
<feature type="domain" description="DUS-like FMN-binding" evidence="11">
    <location>
        <begin position="16"/>
        <end position="321"/>
    </location>
</feature>
<dbReference type="PANTHER" id="PTHR42907:SF1">
    <property type="entry name" value="FMN-LINKED OXIDOREDUCTASES SUPERFAMILY PROTEIN"/>
    <property type="match status" value="1"/>
</dbReference>
<dbReference type="GO" id="GO:0102264">
    <property type="term" value="F:tRNA-dihydrouridine20 synthase activity"/>
    <property type="evidence" value="ECO:0007669"/>
    <property type="project" value="UniProtKB-EC"/>
</dbReference>
<dbReference type="Pfam" id="PF01207">
    <property type="entry name" value="Dus"/>
    <property type="match status" value="1"/>
</dbReference>
<protein>
    <recommendedName>
        <fullName evidence="9">tRNA-dihydrouridine(20/20a) synthase</fullName>
        <ecNumber evidence="9">1.3.1.91</ecNumber>
    </recommendedName>
    <alternativeName>
        <fullName evidence="9">U20-specific dihydrouridine synthase</fullName>
        <shortName evidence="9">U20-specific Dus</shortName>
    </alternativeName>
    <alternativeName>
        <fullName evidence="9">tRNA-dihydrouridine synthase A</fullName>
    </alternativeName>
</protein>
<comment type="function">
    <text evidence="9">Catalyzes the synthesis of 5,6-dihydrouridine (D), a modified base found in the D-loop of most tRNAs, via the reduction of the C5-C6 double bond in target uridines. Specifically modifies U20 and U20a in tRNAs.</text>
</comment>
<feature type="site" description="Interacts with tRNA; defines subfamily-specific binding signature" evidence="9">
    <location>
        <position position="305"/>
    </location>
</feature>
<comment type="caution">
    <text evidence="12">The sequence shown here is derived from an EMBL/GenBank/DDBJ whole genome shotgun (WGS) entry which is preliminary data.</text>
</comment>
<name>A0ABV4AI30_9GAMM</name>
<dbReference type="HAMAP" id="MF_02041">
    <property type="entry name" value="DusA_subfam"/>
    <property type="match status" value="1"/>
</dbReference>
<keyword evidence="8 9" id="KW-0560">Oxidoreductase</keyword>
<evidence type="ECO:0000313" key="13">
    <source>
        <dbReference type="Proteomes" id="UP001562065"/>
    </source>
</evidence>
<dbReference type="PANTHER" id="PTHR42907">
    <property type="entry name" value="FMN-LINKED OXIDOREDUCTASES SUPERFAMILY PROTEIN"/>
    <property type="match status" value="1"/>
</dbReference>
<dbReference type="EC" id="1.3.1.91" evidence="9"/>
<keyword evidence="3 9" id="KW-0285">Flavoprotein</keyword>
<dbReference type="EMBL" id="JBGCUO010000001">
    <property type="protein sequence ID" value="MEY1662112.1"/>
    <property type="molecule type" value="Genomic_DNA"/>
</dbReference>
<evidence type="ECO:0000256" key="3">
    <source>
        <dbReference type="ARBA" id="ARBA00022630"/>
    </source>
</evidence>
<keyword evidence="2 9" id="KW-0820">tRNA-binding</keyword>
<evidence type="ECO:0000256" key="4">
    <source>
        <dbReference type="ARBA" id="ARBA00022643"/>
    </source>
</evidence>